<evidence type="ECO:0000259" key="1">
    <source>
        <dbReference type="PROSITE" id="PS51819"/>
    </source>
</evidence>
<name>A0A366H2U9_9BACT</name>
<dbReference type="GO" id="GO:0016829">
    <property type="term" value="F:lyase activity"/>
    <property type="evidence" value="ECO:0007669"/>
    <property type="project" value="UniProtKB-KW"/>
</dbReference>
<dbReference type="InterPro" id="IPR037523">
    <property type="entry name" value="VOC_core"/>
</dbReference>
<protein>
    <submittedName>
        <fullName evidence="2">Putative lactoylglutathione lyase</fullName>
    </submittedName>
</protein>
<dbReference type="Pfam" id="PF00903">
    <property type="entry name" value="Glyoxalase"/>
    <property type="match status" value="1"/>
</dbReference>
<gene>
    <name evidence="2" type="ORF">DES53_11866</name>
</gene>
<dbReference type="PROSITE" id="PS51819">
    <property type="entry name" value="VOC"/>
    <property type="match status" value="1"/>
</dbReference>
<dbReference type="EMBL" id="QNRR01000018">
    <property type="protein sequence ID" value="RBP36116.1"/>
    <property type="molecule type" value="Genomic_DNA"/>
</dbReference>
<proteinExistence type="predicted"/>
<sequence>MMSRADRLVECTIPVLPVQDLKRSIAFYTEILEFRLDWGSGAKDTVCSVSRDGCAIMLQQSEVAGTPAWAWIGLEDDSLFDLYASRGVKVKQPPRNFSWAYEMKFEDPDGNVLWLGTEPKNDLPLEDRQES</sequence>
<organism evidence="2 3">
    <name type="scientific">Roseimicrobium gellanilyticum</name>
    <dbReference type="NCBI Taxonomy" id="748857"/>
    <lineage>
        <taxon>Bacteria</taxon>
        <taxon>Pseudomonadati</taxon>
        <taxon>Verrucomicrobiota</taxon>
        <taxon>Verrucomicrobiia</taxon>
        <taxon>Verrucomicrobiales</taxon>
        <taxon>Verrucomicrobiaceae</taxon>
        <taxon>Roseimicrobium</taxon>
    </lineage>
</organism>
<dbReference type="InterPro" id="IPR004360">
    <property type="entry name" value="Glyas_Fos-R_dOase_dom"/>
</dbReference>
<evidence type="ECO:0000313" key="3">
    <source>
        <dbReference type="Proteomes" id="UP000253426"/>
    </source>
</evidence>
<dbReference type="Proteomes" id="UP000253426">
    <property type="component" value="Unassembled WGS sequence"/>
</dbReference>
<dbReference type="SUPFAM" id="SSF54593">
    <property type="entry name" value="Glyoxalase/Bleomycin resistance protein/Dihydroxybiphenyl dioxygenase"/>
    <property type="match status" value="1"/>
</dbReference>
<evidence type="ECO:0000313" key="2">
    <source>
        <dbReference type="EMBL" id="RBP36116.1"/>
    </source>
</evidence>
<accession>A0A366H2U9</accession>
<dbReference type="AlphaFoldDB" id="A0A366H2U9"/>
<dbReference type="InterPro" id="IPR029068">
    <property type="entry name" value="Glyas_Bleomycin-R_OHBP_Dase"/>
</dbReference>
<keyword evidence="3" id="KW-1185">Reference proteome</keyword>
<feature type="domain" description="VOC" evidence="1">
    <location>
        <begin position="7"/>
        <end position="118"/>
    </location>
</feature>
<dbReference type="RefSeq" id="WP_170157545.1">
    <property type="nucleotide sequence ID" value="NZ_QNRR01000018.1"/>
</dbReference>
<comment type="caution">
    <text evidence="2">The sequence shown here is derived from an EMBL/GenBank/DDBJ whole genome shotgun (WGS) entry which is preliminary data.</text>
</comment>
<reference evidence="2 3" key="1">
    <citation type="submission" date="2018-06" db="EMBL/GenBank/DDBJ databases">
        <title>Genomic Encyclopedia of Type Strains, Phase IV (KMG-IV): sequencing the most valuable type-strain genomes for metagenomic binning, comparative biology and taxonomic classification.</title>
        <authorList>
            <person name="Goeker M."/>
        </authorList>
    </citation>
    <scope>NUCLEOTIDE SEQUENCE [LARGE SCALE GENOMIC DNA]</scope>
    <source>
        <strain evidence="2 3">DSM 25532</strain>
    </source>
</reference>
<dbReference type="Gene3D" id="3.10.180.10">
    <property type="entry name" value="2,3-Dihydroxybiphenyl 1,2-Dioxygenase, domain 1"/>
    <property type="match status" value="1"/>
</dbReference>
<keyword evidence="2" id="KW-0456">Lyase</keyword>